<dbReference type="EMBL" id="CM024793">
    <property type="protein sequence ID" value="KAG8002551.1"/>
    <property type="molecule type" value="Genomic_DNA"/>
</dbReference>
<dbReference type="Proteomes" id="UP000805704">
    <property type="component" value="Chromosome 5"/>
</dbReference>
<accession>A0ACB7EL41</accession>
<protein>
    <submittedName>
        <fullName evidence="1">Ataxin-1</fullName>
    </submittedName>
</protein>
<comment type="caution">
    <text evidence="1">The sequence shown here is derived from an EMBL/GenBank/DDBJ whole genome shotgun (WGS) entry which is preliminary data.</text>
</comment>
<gene>
    <name evidence="1" type="primary">ATXN1.4</name>
    <name evidence="1" type="ORF">GBF38_015008</name>
</gene>
<keyword evidence="2" id="KW-1185">Reference proteome</keyword>
<organism evidence="1 2">
    <name type="scientific">Nibea albiflora</name>
    <name type="common">Yellow drum</name>
    <name type="synonym">Corvina albiflora</name>
    <dbReference type="NCBI Taxonomy" id="240163"/>
    <lineage>
        <taxon>Eukaryota</taxon>
        <taxon>Metazoa</taxon>
        <taxon>Chordata</taxon>
        <taxon>Craniata</taxon>
        <taxon>Vertebrata</taxon>
        <taxon>Euteleostomi</taxon>
        <taxon>Actinopterygii</taxon>
        <taxon>Neopterygii</taxon>
        <taxon>Teleostei</taxon>
        <taxon>Neoteleostei</taxon>
        <taxon>Acanthomorphata</taxon>
        <taxon>Eupercaria</taxon>
        <taxon>Sciaenidae</taxon>
        <taxon>Nibea</taxon>
    </lineage>
</organism>
<reference evidence="1" key="1">
    <citation type="submission" date="2020-04" db="EMBL/GenBank/DDBJ databases">
        <title>A chromosome-scale assembly and high-density genetic map of the yellow drum (Nibea albiflora) genome.</title>
        <authorList>
            <person name="Xu D."/>
            <person name="Zhang W."/>
            <person name="Chen R."/>
            <person name="Tan P."/>
            <person name="Wang L."/>
            <person name="Song H."/>
            <person name="Tian L."/>
            <person name="Zhu Q."/>
            <person name="Wang B."/>
        </authorList>
    </citation>
    <scope>NUCLEOTIDE SEQUENCE</scope>
    <source>
        <strain evidence="1">ZJHYS-2018</strain>
    </source>
</reference>
<feature type="non-terminal residue" evidence="1">
    <location>
        <position position="1"/>
    </location>
</feature>
<evidence type="ECO:0000313" key="2">
    <source>
        <dbReference type="Proteomes" id="UP000805704"/>
    </source>
</evidence>
<proteinExistence type="predicted"/>
<feature type="non-terminal residue" evidence="1">
    <location>
        <position position="591"/>
    </location>
</feature>
<sequence>QVAERRSSGSPAWRDDPPLPSPLHHHSRWLRGEGPLSLPPSPSSSSASSFKTPFPADSREMWSYINSGRRDNSSSLFSSPYLFSQPSLYPQDPSLVEARHRYLGKRPNGLDGPGSRTASTSRPLLTGEYGNDSSRTRLDVSPHSSHTNGGRRQQEDLTSRVHSGGPFLSDSQAQEGPEPHSSLQDRHPHGIVKTSSNLLSTSPHPLGLVPRAGRGGLLDPLGPTPAEAQIYYSLGSVCHPSPQAQAYPLYSPSGTSQFNLHREPGPRQHNLRNSPHSPLGLPNSHDRSQRDRERDRDRDQERDREKVPQRDRERSKDKDKEKHLQHDKDQERDSERERRRDRERDRGRELSPSHLHTSPPALHSHSSPPALLPHFTKGSLIELASGRLKRVEELRTEDFLRSADTSPEFHLSTCTVLQISPSSAQGFSHLQVHLTDLNTQELLKVLVEYPFFVQDRGWSSCSPQKTSQLYGLSCRQLMEGDVCLALTPTPTQTHRTHTRTGSRTHRTHVASRAAGESSSSHREEMPPPPPPPPLPHHHPPPTPAAPAPRTLAAEPPVQEQPRPRKRRWSAPDTLPSTGTDAPSLLDLPHGS</sequence>
<evidence type="ECO:0000313" key="1">
    <source>
        <dbReference type="EMBL" id="KAG8002551.1"/>
    </source>
</evidence>
<name>A0ACB7EL41_NIBAL</name>